<gene>
    <name evidence="2" type="ORF">C1J00_43630</name>
</gene>
<dbReference type="Proteomes" id="UP000235943">
    <property type="component" value="Unassembled WGS sequence"/>
</dbReference>
<organism evidence="2 3">
    <name type="scientific">Streptomyces cahuitamycinicus</name>
    <dbReference type="NCBI Taxonomy" id="2070367"/>
    <lineage>
        <taxon>Bacteria</taxon>
        <taxon>Bacillati</taxon>
        <taxon>Actinomycetota</taxon>
        <taxon>Actinomycetes</taxon>
        <taxon>Kitasatosporales</taxon>
        <taxon>Streptomycetaceae</taxon>
        <taxon>Streptomyces</taxon>
    </lineage>
</organism>
<dbReference type="AlphaFoldDB" id="A0A2N8TAW2"/>
<feature type="non-terminal residue" evidence="2">
    <location>
        <position position="1"/>
    </location>
</feature>
<sequence length="153" mass="15053">SAPSATGTAAPPVSATPPGGEETAAPGATTTAATPTPTTAAPPAGPAVKDVAVSAFRQTGPTTATATLGVTTDGTGPVSITVSWFTGNTAGQPGTPDGASQTFERSGATQYTLTVDHTFQTLGCYWTVQATTTPAAADGGASQELLTRRCDLR</sequence>
<evidence type="ECO:0000256" key="1">
    <source>
        <dbReference type="SAM" id="MobiDB-lite"/>
    </source>
</evidence>
<evidence type="ECO:0000313" key="2">
    <source>
        <dbReference type="EMBL" id="PNG16144.1"/>
    </source>
</evidence>
<keyword evidence="2" id="KW-0418">Kinase</keyword>
<evidence type="ECO:0000313" key="3">
    <source>
        <dbReference type="Proteomes" id="UP000235943"/>
    </source>
</evidence>
<name>A0A2N8TAW2_9ACTN</name>
<feature type="compositionally biased region" description="Low complexity" evidence="1">
    <location>
        <begin position="1"/>
        <end position="42"/>
    </location>
</feature>
<keyword evidence="2" id="KW-0723">Serine/threonine-protein kinase</keyword>
<dbReference type="EMBL" id="POUC01000881">
    <property type="protein sequence ID" value="PNG16144.1"/>
    <property type="molecule type" value="Genomic_DNA"/>
</dbReference>
<protein>
    <submittedName>
        <fullName evidence="2">Serine/threonine protein kinase</fullName>
    </submittedName>
</protein>
<reference evidence="2 3" key="1">
    <citation type="submission" date="2018-01" db="EMBL/GenBank/DDBJ databases">
        <title>Draft genome sequence of Streptomyces sp. 13K301.</title>
        <authorList>
            <person name="Sahin N."/>
            <person name="Saygin H."/>
            <person name="Ay H."/>
        </authorList>
    </citation>
    <scope>NUCLEOTIDE SEQUENCE [LARGE SCALE GENOMIC DNA]</scope>
    <source>
        <strain evidence="2 3">13K301</strain>
    </source>
</reference>
<keyword evidence="2" id="KW-0808">Transferase</keyword>
<dbReference type="GO" id="GO:0004674">
    <property type="term" value="F:protein serine/threonine kinase activity"/>
    <property type="evidence" value="ECO:0007669"/>
    <property type="project" value="UniProtKB-KW"/>
</dbReference>
<proteinExistence type="predicted"/>
<keyword evidence="3" id="KW-1185">Reference proteome</keyword>
<accession>A0A2N8TAW2</accession>
<comment type="caution">
    <text evidence="2">The sequence shown here is derived from an EMBL/GenBank/DDBJ whole genome shotgun (WGS) entry which is preliminary data.</text>
</comment>
<feature type="region of interest" description="Disordered" evidence="1">
    <location>
        <begin position="1"/>
        <end position="46"/>
    </location>
</feature>